<accession>A0AB39XFE6</accession>
<evidence type="ECO:0000313" key="2">
    <source>
        <dbReference type="EMBL" id="XDV56719.1"/>
    </source>
</evidence>
<dbReference type="SUPFAM" id="SSF53474">
    <property type="entry name" value="alpha/beta-Hydrolases"/>
    <property type="match status" value="1"/>
</dbReference>
<keyword evidence="1" id="KW-0812">Transmembrane</keyword>
<dbReference type="InterPro" id="IPR029058">
    <property type="entry name" value="AB_hydrolase_fold"/>
</dbReference>
<evidence type="ECO:0000256" key="1">
    <source>
        <dbReference type="SAM" id="Phobius"/>
    </source>
</evidence>
<dbReference type="AlphaFoldDB" id="A0AB39XFE6"/>
<dbReference type="EMBL" id="CP165734">
    <property type="protein sequence ID" value="XDV56719.1"/>
    <property type="molecule type" value="Genomic_DNA"/>
</dbReference>
<keyword evidence="1" id="KW-0472">Membrane</keyword>
<feature type="transmembrane region" description="Helical" evidence="1">
    <location>
        <begin position="71"/>
        <end position="89"/>
    </location>
</feature>
<name>A0AB39XFE6_9BRAD</name>
<dbReference type="RefSeq" id="WP_369721163.1">
    <property type="nucleotide sequence ID" value="NZ_CP165734.1"/>
</dbReference>
<dbReference type="Gene3D" id="2.130.10.10">
    <property type="entry name" value="YVTN repeat-like/Quinoprotein amine dehydrogenase"/>
    <property type="match status" value="2"/>
</dbReference>
<dbReference type="PANTHER" id="PTHR19879">
    <property type="entry name" value="TRANSCRIPTION INITIATION FACTOR TFIID"/>
    <property type="match status" value="1"/>
</dbReference>
<proteinExistence type="predicted"/>
<reference evidence="2" key="1">
    <citation type="submission" date="2024-08" db="EMBL/GenBank/DDBJ databases">
        <authorList>
            <person name="Chaddad Z."/>
            <person name="Lamrabet M."/>
            <person name="Bouhnik O."/>
            <person name="Alami S."/>
            <person name="Wipf D."/>
            <person name="Courty P.E."/>
            <person name="Missbah El Idrissi M."/>
        </authorList>
    </citation>
    <scope>NUCLEOTIDE SEQUENCE</scope>
    <source>
        <strain evidence="2">LLZ17</strain>
    </source>
</reference>
<dbReference type="InterPro" id="IPR011047">
    <property type="entry name" value="Quinoprotein_ADH-like_sf"/>
</dbReference>
<protein>
    <submittedName>
        <fullName evidence="2">WD40 repeat domain-containing protein</fullName>
    </submittedName>
</protein>
<feature type="transmembrane region" description="Helical" evidence="1">
    <location>
        <begin position="265"/>
        <end position="286"/>
    </location>
</feature>
<organism evidence="2">
    <name type="scientific">Bradyrhizobium sp. LLZ17</name>
    <dbReference type="NCBI Taxonomy" id="3239388"/>
    <lineage>
        <taxon>Bacteria</taxon>
        <taxon>Pseudomonadati</taxon>
        <taxon>Pseudomonadota</taxon>
        <taxon>Alphaproteobacteria</taxon>
        <taxon>Hyphomicrobiales</taxon>
        <taxon>Nitrobacteraceae</taxon>
        <taxon>Bradyrhizobium</taxon>
    </lineage>
</organism>
<sequence>MTFPAPSFCYIIPSRYRFGCRDLRRMPSSRQQSGRLVITVHGIRTFGHWQERLEALVRRSTGNVVFANYKYGYFSVVAFIIPFFRSLVVRKFRADLISMAGRSEWTRIDLVGHSFGTHIIAWAVAGLPPSVKLSIHTVILSGSVLRAGFPWRDLIGNRVGRVVNDCGTRDNILLLSQFFILFTGMAGRTGFSGLTGDVFRNRYSVFGHSGYFQDGKGIASDTYMREHWLPLLLSDDGIPEFDYRDTSAIEGLITTLANNSEPIKLSFYLIPLIAFTLWISGLYLNAERQRLEAERQRDLAYAAESRILADLAKQVGHHDPTTAALIAMEGLPDASIGRQRPLIPVAERQLYDAYASFRELFLLHGPTAANELIGLGNRRILVKFADNSAAVWRIDFPEPHRLLSTGPGDADSFVVGKETARLITFSHENVMRVWDTETGQAIKTVAGIRRDGYSLNNSGSRLATVSETNDGDIWDAVSGDHLVRLEGQTRGFHIPAFDPQSHSIVGLENDGLSIWNVENGAKRLSIQGAFNDARFVDNGTQILSEISHKPANDFERANEDRVTSSVALLDARTGKQASLVAASRPTNTIFAVSKEGSRAVILHEAVSKWTHDDEGEYDLCDIKAPIPPLATLEDFSGLLLDNTGPNKLRTVVLSSGSERIAALDGQGRATLFDWSGRAISSFAASELKFDQKLKWLLIVGASKWVAIDAITGTEVSSIFVGNSDAISSDIDDEFLYTVHLDGTIRVWNYRILPSEFSIDAQKDGGETDISQIQFGPNGATVATAKSPLFPIRNSIQPGSSGSVSVWDTRTGKQLASLGIDPYLGKFPSSNYMGIAYSSDGNRLLVELPNGDKVVWDWKTEATRNVTINDNLGQYGSLRAADFSHPETPRLTVGVDEEGLVVRSENGGRLLSEPGKPM</sequence>
<gene>
    <name evidence="2" type="ORF">AB8Z38_29465</name>
</gene>
<dbReference type="InterPro" id="IPR015943">
    <property type="entry name" value="WD40/YVTN_repeat-like_dom_sf"/>
</dbReference>
<dbReference type="SUPFAM" id="SSF50998">
    <property type="entry name" value="Quinoprotein alcohol dehydrogenase-like"/>
    <property type="match status" value="1"/>
</dbReference>
<dbReference type="PANTHER" id="PTHR19879:SF9">
    <property type="entry name" value="TRANSCRIPTION INITIATION FACTOR TFIID SUBUNIT 5"/>
    <property type="match status" value="1"/>
</dbReference>
<keyword evidence="1" id="KW-1133">Transmembrane helix</keyword>